<name>A0AA37KCU6_9BACT</name>
<proteinExistence type="predicted"/>
<dbReference type="AlphaFoldDB" id="A0AA37KCU6"/>
<accession>A0AA37KCU6</accession>
<gene>
    <name evidence="1" type="ORF">CE91St3_32910</name>
</gene>
<dbReference type="RefSeq" id="WP_075965675.1">
    <property type="nucleotide sequence ID" value="NZ_BQNZ01000003.1"/>
</dbReference>
<evidence type="ECO:0000313" key="1">
    <source>
        <dbReference type="EMBL" id="GKH73428.1"/>
    </source>
</evidence>
<evidence type="ECO:0000313" key="2">
    <source>
        <dbReference type="Proteomes" id="UP001055114"/>
    </source>
</evidence>
<protein>
    <submittedName>
        <fullName evidence="1">Uncharacterized protein</fullName>
    </submittedName>
</protein>
<dbReference type="Proteomes" id="UP001055114">
    <property type="component" value="Unassembled WGS sequence"/>
</dbReference>
<comment type="caution">
    <text evidence="1">The sequence shown here is derived from an EMBL/GenBank/DDBJ whole genome shotgun (WGS) entry which is preliminary data.</text>
</comment>
<reference evidence="1" key="1">
    <citation type="submission" date="2022-01" db="EMBL/GenBank/DDBJ databases">
        <title>Novel bile acid biosynthetic pathways are enriched in the microbiome of centenarians.</title>
        <authorList>
            <person name="Sato Y."/>
            <person name="Atarashi K."/>
            <person name="Plichta R.D."/>
            <person name="Arai Y."/>
            <person name="Sasajima S."/>
            <person name="Kearney M.S."/>
            <person name="Suda W."/>
            <person name="Takeshita K."/>
            <person name="Sasaki T."/>
            <person name="Okamoto S."/>
            <person name="Skelly N.A."/>
            <person name="Okamura Y."/>
            <person name="Vlamakis H."/>
            <person name="Li Y."/>
            <person name="Tanoue T."/>
            <person name="Takei H."/>
            <person name="Nittono H."/>
            <person name="Narushima S."/>
            <person name="Irie J."/>
            <person name="Itoh H."/>
            <person name="Moriya K."/>
            <person name="Sugiura Y."/>
            <person name="Suematsu M."/>
            <person name="Moritoki N."/>
            <person name="Shibata S."/>
            <person name="Littman R.D."/>
            <person name="Fischbach A.M."/>
            <person name="Uwamino Y."/>
            <person name="Inoue T."/>
            <person name="Honda A."/>
            <person name="Hattori M."/>
            <person name="Murai T."/>
            <person name="Xavier J.R."/>
            <person name="Hirose N."/>
            <person name="Honda K."/>
        </authorList>
    </citation>
    <scope>NUCLEOTIDE SEQUENCE</scope>
    <source>
        <strain evidence="1">CE91-St3</strain>
    </source>
</reference>
<organism evidence="1 2">
    <name type="scientific">Parabacteroides merdae</name>
    <dbReference type="NCBI Taxonomy" id="46503"/>
    <lineage>
        <taxon>Bacteria</taxon>
        <taxon>Pseudomonadati</taxon>
        <taxon>Bacteroidota</taxon>
        <taxon>Bacteroidia</taxon>
        <taxon>Bacteroidales</taxon>
        <taxon>Tannerellaceae</taxon>
        <taxon>Parabacteroides</taxon>
    </lineage>
</organism>
<dbReference type="EMBL" id="BQNZ01000003">
    <property type="protein sequence ID" value="GKH73428.1"/>
    <property type="molecule type" value="Genomic_DNA"/>
</dbReference>
<sequence length="214" mass="24722">MNTILLNAEDIKIGFRCLAELLLEGMKELDENQWFELGVNYGDEIGTKTLLSSNEKEDLIRLVLTDQCSQEEILKVGFDHVFLELWGENSKGNPEPIYSSQPNAFTLFGKLCEAIPEGHYISEGSLKQEKGNYIIEKEYQGEGFHFKNEIGYVFFTDFPAYAGEYAEPDEYETRKDFERRENLPSLGDDTAIRIFQEVEWTCSDTLYNELQYSE</sequence>